<keyword evidence="13" id="KW-1185">Reference proteome</keyword>
<keyword evidence="2 11" id="KW-0436">Ligase</keyword>
<dbReference type="PANTHER" id="PTHR42914">
    <property type="entry name" value="7-CYANO-7-DEAZAGUANINE SYNTHASE"/>
    <property type="match status" value="1"/>
</dbReference>
<keyword evidence="7 11" id="KW-0067">ATP-binding</keyword>
<comment type="catalytic activity">
    <reaction evidence="10 11">
        <text>7-carboxy-7-carbaguanine + NH4(+) + 2 ATP = 7-cyano-7-carbaguanine + 2 AMP + 2 diphosphate + 2 H(+)</text>
        <dbReference type="Rhea" id="RHEA:27982"/>
        <dbReference type="ChEBI" id="CHEBI:15378"/>
        <dbReference type="ChEBI" id="CHEBI:28938"/>
        <dbReference type="ChEBI" id="CHEBI:30616"/>
        <dbReference type="ChEBI" id="CHEBI:33019"/>
        <dbReference type="ChEBI" id="CHEBI:45075"/>
        <dbReference type="ChEBI" id="CHEBI:61036"/>
        <dbReference type="ChEBI" id="CHEBI:456215"/>
        <dbReference type="EC" id="6.3.4.20"/>
    </reaction>
</comment>
<evidence type="ECO:0000256" key="8">
    <source>
        <dbReference type="ARBA" id="ARBA00037993"/>
    </source>
</evidence>
<dbReference type="Proteomes" id="UP000058599">
    <property type="component" value="Chromosome"/>
</dbReference>
<protein>
    <recommendedName>
        <fullName evidence="9 11">7-cyano-7-deazaguanine synthase</fullName>
        <ecNumber evidence="9 11">6.3.4.20</ecNumber>
    </recommendedName>
    <alternativeName>
        <fullName evidence="11">7-cyano-7-carbaguanine synthase</fullName>
    </alternativeName>
    <alternativeName>
        <fullName evidence="11">PreQ(0) synthase</fullName>
    </alternativeName>
    <alternativeName>
        <fullName evidence="11">Queuosine biosynthesis protein QueC</fullName>
    </alternativeName>
</protein>
<comment type="similarity">
    <text evidence="8 11">Belongs to the QueC family.</text>
</comment>
<reference evidence="12 13" key="1">
    <citation type="journal article" date="2016" name="BMC Genomics">
        <title>Genomic analysis of the nitrate-respiring Sphingopyxis granuli (formerly Sphingomonas macrogoltabida) strain TFA.</title>
        <authorList>
            <person name="Garcia-Romero I."/>
            <person name="Perez-Pulido A.J."/>
            <person name="Gonzalez-Flores Y.E."/>
            <person name="Reyes-Ramirez F."/>
            <person name="Santero E."/>
            <person name="Floriano B."/>
        </authorList>
    </citation>
    <scope>NUCLEOTIDE SEQUENCE [LARGE SCALE GENOMIC DNA]</scope>
    <source>
        <strain evidence="12 13">TFA</strain>
    </source>
</reference>
<evidence type="ECO:0000256" key="5">
    <source>
        <dbReference type="ARBA" id="ARBA00022785"/>
    </source>
</evidence>
<dbReference type="GO" id="GO:0005524">
    <property type="term" value="F:ATP binding"/>
    <property type="evidence" value="ECO:0007669"/>
    <property type="project" value="UniProtKB-UniRule"/>
</dbReference>
<feature type="binding site" evidence="11">
    <location>
        <position position="243"/>
    </location>
    <ligand>
        <name>Zn(2+)</name>
        <dbReference type="ChEBI" id="CHEBI:29105"/>
    </ligand>
</feature>
<dbReference type="GO" id="GO:0008616">
    <property type="term" value="P:tRNA queuosine(34) biosynthetic process"/>
    <property type="evidence" value="ECO:0007669"/>
    <property type="project" value="UniProtKB-UniRule"/>
</dbReference>
<evidence type="ECO:0000256" key="1">
    <source>
        <dbReference type="ARBA" id="ARBA00005061"/>
    </source>
</evidence>
<evidence type="ECO:0000256" key="7">
    <source>
        <dbReference type="ARBA" id="ARBA00022840"/>
    </source>
</evidence>
<evidence type="ECO:0000256" key="2">
    <source>
        <dbReference type="ARBA" id="ARBA00022598"/>
    </source>
</evidence>
<dbReference type="EC" id="6.3.4.20" evidence="9 11"/>
<dbReference type="SUPFAM" id="SSF52402">
    <property type="entry name" value="Adenine nucleotide alpha hydrolases-like"/>
    <property type="match status" value="1"/>
</dbReference>
<keyword evidence="5 11" id="KW-0671">Queuosine biosynthesis</keyword>
<keyword evidence="3 11" id="KW-0479">Metal-binding</keyword>
<dbReference type="InterPro" id="IPR014729">
    <property type="entry name" value="Rossmann-like_a/b/a_fold"/>
</dbReference>
<dbReference type="PANTHER" id="PTHR42914:SF1">
    <property type="entry name" value="7-CYANO-7-DEAZAGUANINE SYNTHASE"/>
    <property type="match status" value="1"/>
</dbReference>
<dbReference type="Gene3D" id="3.40.50.620">
    <property type="entry name" value="HUPs"/>
    <property type="match status" value="1"/>
</dbReference>
<dbReference type="KEGG" id="sgi:SGRAN_2119"/>
<evidence type="ECO:0000313" key="13">
    <source>
        <dbReference type="Proteomes" id="UP000058599"/>
    </source>
</evidence>
<dbReference type="InterPro" id="IPR018317">
    <property type="entry name" value="QueC"/>
</dbReference>
<keyword evidence="4 11" id="KW-0547">Nucleotide-binding</keyword>
<dbReference type="PIRSF" id="PIRSF006293">
    <property type="entry name" value="ExsB"/>
    <property type="match status" value="1"/>
</dbReference>
<evidence type="ECO:0000256" key="10">
    <source>
        <dbReference type="ARBA" id="ARBA00047890"/>
    </source>
</evidence>
<dbReference type="HAMAP" id="MF_01633">
    <property type="entry name" value="QueC"/>
    <property type="match status" value="1"/>
</dbReference>
<dbReference type="AlphaFoldDB" id="A0AA86GLQ3"/>
<name>A0AA86GLQ3_9SPHN</name>
<feature type="binding site" evidence="11">
    <location>
        <begin position="54"/>
        <end position="64"/>
    </location>
    <ligand>
        <name>ATP</name>
        <dbReference type="ChEBI" id="CHEBI:30616"/>
    </ligand>
</feature>
<gene>
    <name evidence="12" type="primary">queC1</name>
    <name evidence="11" type="synonym">queC</name>
    <name evidence="12" type="ORF">SGRAN_2119</name>
</gene>
<sequence length="273" mass="29551">MWFFFLKAFMPNWAVQQRLRGPFPLSARALRGRRRERNGRRMQDLAGKPLVVLLSGGLDSMVCAGLAREAGARIVALTIDYNQRHRVELESAARIAAAVGADEHIVLPLDLRRFGGSALTADIAVPKDGVGEDIPVTYVPARNLIFLSLTLGLAEARRAADIVIGVNALDYSGYPDCRPEFIAGFEALARLATRDGDQGVAFRIHAPLQYMSKADIAAEAARLGLDAGMSWSCYDPAPDGLHCGLCDSCRLRSKGFAEAGLTDPTRYAVKPPA</sequence>
<dbReference type="NCBIfam" id="TIGR00364">
    <property type="entry name" value="7-cyano-7-deazaguanine synthase QueC"/>
    <property type="match status" value="1"/>
</dbReference>
<accession>A0AA86GLQ3</accession>
<feature type="binding site" evidence="11">
    <location>
        <position position="249"/>
    </location>
    <ligand>
        <name>Zn(2+)</name>
        <dbReference type="ChEBI" id="CHEBI:29105"/>
    </ligand>
</feature>
<feature type="binding site" evidence="11">
    <location>
        <position position="246"/>
    </location>
    <ligand>
        <name>Zn(2+)</name>
        <dbReference type="ChEBI" id="CHEBI:29105"/>
    </ligand>
</feature>
<evidence type="ECO:0000256" key="4">
    <source>
        <dbReference type="ARBA" id="ARBA00022741"/>
    </source>
</evidence>
<evidence type="ECO:0000256" key="3">
    <source>
        <dbReference type="ARBA" id="ARBA00022723"/>
    </source>
</evidence>
<dbReference type="Pfam" id="PF06508">
    <property type="entry name" value="QueC"/>
    <property type="match status" value="1"/>
</dbReference>
<comment type="cofactor">
    <cofactor evidence="11">
        <name>Zn(2+)</name>
        <dbReference type="ChEBI" id="CHEBI:29105"/>
    </cofactor>
    <text evidence="11">Binds 1 zinc ion per subunit.</text>
</comment>
<dbReference type="GO" id="GO:0016879">
    <property type="term" value="F:ligase activity, forming carbon-nitrogen bonds"/>
    <property type="evidence" value="ECO:0007669"/>
    <property type="project" value="UniProtKB-UniRule"/>
</dbReference>
<proteinExistence type="inferred from homology"/>
<keyword evidence="6 11" id="KW-0862">Zinc</keyword>
<evidence type="ECO:0000256" key="11">
    <source>
        <dbReference type="HAMAP-Rule" id="MF_01633"/>
    </source>
</evidence>
<comment type="pathway">
    <text evidence="1 11">Purine metabolism; 7-cyano-7-deazaguanine biosynthesis.</text>
</comment>
<evidence type="ECO:0000256" key="9">
    <source>
        <dbReference type="ARBA" id="ARBA00039149"/>
    </source>
</evidence>
<dbReference type="CDD" id="cd01995">
    <property type="entry name" value="QueC-like"/>
    <property type="match status" value="1"/>
</dbReference>
<evidence type="ECO:0000313" key="12">
    <source>
        <dbReference type="EMBL" id="AMG74494.1"/>
    </source>
</evidence>
<evidence type="ECO:0000256" key="6">
    <source>
        <dbReference type="ARBA" id="ARBA00022833"/>
    </source>
</evidence>
<feature type="binding site" evidence="11">
    <location>
        <position position="233"/>
    </location>
    <ligand>
        <name>Zn(2+)</name>
        <dbReference type="ChEBI" id="CHEBI:29105"/>
    </ligand>
</feature>
<dbReference type="GO" id="GO:0008270">
    <property type="term" value="F:zinc ion binding"/>
    <property type="evidence" value="ECO:0007669"/>
    <property type="project" value="UniProtKB-UniRule"/>
</dbReference>
<comment type="function">
    <text evidence="11">Catalyzes the ATP-dependent conversion of 7-carboxy-7-deazaguanine (CDG) to 7-cyano-7-deazaguanine (preQ(0)).</text>
</comment>
<organism evidence="12 13">
    <name type="scientific">Sphingopyxis granuli</name>
    <dbReference type="NCBI Taxonomy" id="267128"/>
    <lineage>
        <taxon>Bacteria</taxon>
        <taxon>Pseudomonadati</taxon>
        <taxon>Pseudomonadota</taxon>
        <taxon>Alphaproteobacteria</taxon>
        <taxon>Sphingomonadales</taxon>
        <taxon>Sphingomonadaceae</taxon>
        <taxon>Sphingopyxis</taxon>
    </lineage>
</organism>
<dbReference type="EMBL" id="CP012199">
    <property type="protein sequence ID" value="AMG74494.1"/>
    <property type="molecule type" value="Genomic_DNA"/>
</dbReference>